<evidence type="ECO:0000313" key="1">
    <source>
        <dbReference type="EMBL" id="KAK7049141.1"/>
    </source>
</evidence>
<reference evidence="1 2" key="1">
    <citation type="journal article" date="2024" name="J Genomics">
        <title>Draft genome sequencing and assembly of Favolaschia claudopus CIRM-BRFM 2984 isolated from oak limbs.</title>
        <authorList>
            <person name="Navarro D."/>
            <person name="Drula E."/>
            <person name="Chaduli D."/>
            <person name="Cazenave R."/>
            <person name="Ahrendt S."/>
            <person name="Wang J."/>
            <person name="Lipzen A."/>
            <person name="Daum C."/>
            <person name="Barry K."/>
            <person name="Grigoriev I.V."/>
            <person name="Favel A."/>
            <person name="Rosso M.N."/>
            <person name="Martin F."/>
        </authorList>
    </citation>
    <scope>NUCLEOTIDE SEQUENCE [LARGE SCALE GENOMIC DNA]</scope>
    <source>
        <strain evidence="1 2">CIRM-BRFM 2984</strain>
    </source>
</reference>
<sequence>MPLSGQGMAFYAAVRLRDGLIGSRNEASRISNIRAFLWGFSAQYATEQHENSDSFTSTFKPTSKFSPPALRGAANASLSALAWACVTPIEDATPLSALKASRERGRRSLPVDLLSPPRNPTSYPTGAPHLIHFHLPPSRIGGFVYAFASPGPRAHSLLLKQIVRDITVYLHDLFFSFVSAAAAMDPEAAALVNGVGDGASTDESPSRIHSFYSYNRGGFFPPSPHQAPSLSTPIIAFDHLVQVEVGLRGGYSASVGPRSSPRRVRDVFHVRGGNSWGSTSSSTWFRRVERDSGRRQLRMVASGRKPQSCAGHCWNGWKTRQSSASTEAMAAGFGNERSSSSVNLTPSVNRPTPCKPVPPAYNAAPMLAAPSGVVPFPPLAPYLVNGLLAPA</sequence>
<gene>
    <name evidence="1" type="ORF">R3P38DRAFT_3346001</name>
</gene>
<protein>
    <submittedName>
        <fullName evidence="1">Uncharacterized protein</fullName>
    </submittedName>
</protein>
<organism evidence="1 2">
    <name type="scientific">Favolaschia claudopus</name>
    <dbReference type="NCBI Taxonomy" id="2862362"/>
    <lineage>
        <taxon>Eukaryota</taxon>
        <taxon>Fungi</taxon>
        <taxon>Dikarya</taxon>
        <taxon>Basidiomycota</taxon>
        <taxon>Agaricomycotina</taxon>
        <taxon>Agaricomycetes</taxon>
        <taxon>Agaricomycetidae</taxon>
        <taxon>Agaricales</taxon>
        <taxon>Marasmiineae</taxon>
        <taxon>Mycenaceae</taxon>
        <taxon>Favolaschia</taxon>
    </lineage>
</organism>
<name>A0AAW0DGK6_9AGAR</name>
<dbReference type="AlphaFoldDB" id="A0AAW0DGK6"/>
<proteinExistence type="predicted"/>
<dbReference type="EMBL" id="JAWWNJ010000009">
    <property type="protein sequence ID" value="KAK7049141.1"/>
    <property type="molecule type" value="Genomic_DNA"/>
</dbReference>
<comment type="caution">
    <text evidence="1">The sequence shown here is derived from an EMBL/GenBank/DDBJ whole genome shotgun (WGS) entry which is preliminary data.</text>
</comment>
<dbReference type="Proteomes" id="UP001362999">
    <property type="component" value="Unassembled WGS sequence"/>
</dbReference>
<evidence type="ECO:0000313" key="2">
    <source>
        <dbReference type="Proteomes" id="UP001362999"/>
    </source>
</evidence>
<keyword evidence="2" id="KW-1185">Reference proteome</keyword>
<accession>A0AAW0DGK6</accession>